<sequence>MARSRNPNKRKTRIWSEISGTTFSTFPSGVTIDNSGVITAAGTVSPTELSYLDGAAGDAITYTSGAGYEIVAGSQTWAGTTLQINHGLTTLTGLVATWHTVTAILTAGVSGHAHIIRSAGGDINGTASAVITQLVYDGGSLGATPQLCPAGGTISWMAFGT</sequence>
<name>A0A6M3JS04_9ZZZZ</name>
<organism evidence="1">
    <name type="scientific">viral metagenome</name>
    <dbReference type="NCBI Taxonomy" id="1070528"/>
    <lineage>
        <taxon>unclassified sequences</taxon>
        <taxon>metagenomes</taxon>
        <taxon>organismal metagenomes</taxon>
    </lineage>
</organism>
<reference evidence="1" key="1">
    <citation type="submission" date="2020-03" db="EMBL/GenBank/DDBJ databases">
        <title>The deep terrestrial virosphere.</title>
        <authorList>
            <person name="Holmfeldt K."/>
            <person name="Nilsson E."/>
            <person name="Simone D."/>
            <person name="Lopez-Fernandez M."/>
            <person name="Wu X."/>
            <person name="de Brujin I."/>
            <person name="Lundin D."/>
            <person name="Andersson A."/>
            <person name="Bertilsson S."/>
            <person name="Dopson M."/>
        </authorList>
    </citation>
    <scope>NUCLEOTIDE SEQUENCE</scope>
    <source>
        <strain evidence="1">MM415A02924</strain>
        <strain evidence="2">MM415B03718</strain>
    </source>
</reference>
<evidence type="ECO:0000313" key="1">
    <source>
        <dbReference type="EMBL" id="QJA72098.1"/>
    </source>
</evidence>
<dbReference type="EMBL" id="MT141924">
    <property type="protein sequence ID" value="QJA72098.1"/>
    <property type="molecule type" value="Genomic_DNA"/>
</dbReference>
<dbReference type="AlphaFoldDB" id="A0A6M3JS04"/>
<protein>
    <submittedName>
        <fullName evidence="1">Uncharacterized protein</fullName>
    </submittedName>
</protein>
<proteinExistence type="predicted"/>
<dbReference type="EMBL" id="MT143265">
    <property type="protein sequence ID" value="QJA94840.1"/>
    <property type="molecule type" value="Genomic_DNA"/>
</dbReference>
<accession>A0A6M3JS04</accession>
<gene>
    <name evidence="1" type="ORF">MM415A02924_0004</name>
    <name evidence="2" type="ORF">MM415B03718_0002</name>
</gene>
<evidence type="ECO:0000313" key="2">
    <source>
        <dbReference type="EMBL" id="QJA94840.1"/>
    </source>
</evidence>